<dbReference type="Proteomes" id="UP000284531">
    <property type="component" value="Unassembled WGS sequence"/>
</dbReference>
<evidence type="ECO:0000256" key="4">
    <source>
        <dbReference type="ARBA" id="ARBA00023136"/>
    </source>
</evidence>
<dbReference type="InterPro" id="IPR033985">
    <property type="entry name" value="SusD-like_N"/>
</dbReference>
<comment type="caution">
    <text evidence="8">The sequence shown here is derived from an EMBL/GenBank/DDBJ whole genome shotgun (WGS) entry which is preliminary data.</text>
</comment>
<dbReference type="RefSeq" id="WP_211334479.1">
    <property type="nucleotide sequence ID" value="NZ_RAPQ01000009.1"/>
</dbReference>
<keyword evidence="9" id="KW-1185">Reference proteome</keyword>
<evidence type="ECO:0000313" key="9">
    <source>
        <dbReference type="Proteomes" id="UP000284531"/>
    </source>
</evidence>
<keyword evidence="4" id="KW-0472">Membrane</keyword>
<sequence length="519" mass="58456">MPVMLFSCADFLDENPNRAGNDPIEDLEQLDNMMNEMAYQTKGSTWGPGASANFANAIASDDYELHPEIQEKIGAQDVGLISILDREYLTYQFSNSYEMGNLFKSIYHLNTVLVNIDNVNGNNETLRKKIKAEALSYRAYYHFNLLVNYSLHPALNEGNNLGMGYRTDISFDSEGISSRNTVSYTMSKIYEDISEAQILFEEIGADDFEVEYNWRLNKISLMAIKARIDLYNGKYSEALAAANYVLSKYNYLEDLNNDVNPSDPYYIYTSQHSYTPKDGAVEQILDVHYTEMNKQVELQMNNPEMIVPVIISSPFGGNFPMSESLYASFDIKSDLRLVKFFTNNAYLKNAGASNFTVAEISALSAEKSHNFQGVSNSTSSISLLQGPNVPEMMLIKAECLARGEDGITKDEAAVQSILQSLRAKRFELASDANNISGNLQDVLTERRRERPYVIRWYDIKRLNALDDAGIVLSKKYFTDRNNSNSGISVYSIQPNANAFALPIPDEELSLLNGWEQNPE</sequence>
<dbReference type="EMBL" id="RAPQ01000009">
    <property type="protein sequence ID" value="RKE02227.1"/>
    <property type="molecule type" value="Genomic_DNA"/>
</dbReference>
<feature type="domain" description="SusD-like N-terminal" evidence="7">
    <location>
        <begin position="10"/>
        <end position="229"/>
    </location>
</feature>
<proteinExistence type="inferred from homology"/>
<keyword evidence="5" id="KW-0998">Cell outer membrane</keyword>
<name>A0A419X3E5_9BACT</name>
<dbReference type="InterPro" id="IPR012944">
    <property type="entry name" value="SusD_RagB_dom"/>
</dbReference>
<reference evidence="8 9" key="1">
    <citation type="submission" date="2018-09" db="EMBL/GenBank/DDBJ databases">
        <title>Genomic Encyclopedia of Archaeal and Bacterial Type Strains, Phase II (KMG-II): from individual species to whole genera.</title>
        <authorList>
            <person name="Goeker M."/>
        </authorList>
    </citation>
    <scope>NUCLEOTIDE SEQUENCE [LARGE SCALE GENOMIC DNA]</scope>
    <source>
        <strain evidence="8 9">DSM 21950</strain>
    </source>
</reference>
<evidence type="ECO:0000259" key="6">
    <source>
        <dbReference type="Pfam" id="PF07980"/>
    </source>
</evidence>
<dbReference type="Pfam" id="PF07980">
    <property type="entry name" value="SusD_RagB"/>
    <property type="match status" value="1"/>
</dbReference>
<dbReference type="Gene3D" id="1.25.40.390">
    <property type="match status" value="1"/>
</dbReference>
<comment type="similarity">
    <text evidence="2">Belongs to the SusD family.</text>
</comment>
<keyword evidence="3" id="KW-0732">Signal</keyword>
<accession>A0A419X3E5</accession>
<organism evidence="8 9">
    <name type="scientific">Marinifilum flexuosum</name>
    <dbReference type="NCBI Taxonomy" id="1117708"/>
    <lineage>
        <taxon>Bacteria</taxon>
        <taxon>Pseudomonadati</taxon>
        <taxon>Bacteroidota</taxon>
        <taxon>Bacteroidia</taxon>
        <taxon>Marinilabiliales</taxon>
        <taxon>Marinifilaceae</taxon>
    </lineage>
</organism>
<dbReference type="AlphaFoldDB" id="A0A419X3E5"/>
<dbReference type="InterPro" id="IPR011990">
    <property type="entry name" value="TPR-like_helical_dom_sf"/>
</dbReference>
<evidence type="ECO:0000256" key="1">
    <source>
        <dbReference type="ARBA" id="ARBA00004442"/>
    </source>
</evidence>
<gene>
    <name evidence="8" type="ORF">BXY64_2315</name>
</gene>
<feature type="domain" description="RagB/SusD" evidence="6">
    <location>
        <begin position="391"/>
        <end position="518"/>
    </location>
</feature>
<dbReference type="Pfam" id="PF14322">
    <property type="entry name" value="SusD-like_3"/>
    <property type="match status" value="1"/>
</dbReference>
<evidence type="ECO:0000256" key="5">
    <source>
        <dbReference type="ARBA" id="ARBA00023237"/>
    </source>
</evidence>
<protein>
    <submittedName>
        <fullName evidence="8">SusD-like starch-binding protein associating with outer membrane</fullName>
    </submittedName>
</protein>
<comment type="subcellular location">
    <subcellularLocation>
        <location evidence="1">Cell outer membrane</location>
    </subcellularLocation>
</comment>
<evidence type="ECO:0000313" key="8">
    <source>
        <dbReference type="EMBL" id="RKE02227.1"/>
    </source>
</evidence>
<evidence type="ECO:0000256" key="3">
    <source>
        <dbReference type="ARBA" id="ARBA00022729"/>
    </source>
</evidence>
<evidence type="ECO:0000259" key="7">
    <source>
        <dbReference type="Pfam" id="PF14322"/>
    </source>
</evidence>
<evidence type="ECO:0000256" key="2">
    <source>
        <dbReference type="ARBA" id="ARBA00006275"/>
    </source>
</evidence>
<dbReference type="SUPFAM" id="SSF48452">
    <property type="entry name" value="TPR-like"/>
    <property type="match status" value="1"/>
</dbReference>